<feature type="compositionally biased region" description="Low complexity" evidence="1">
    <location>
        <begin position="56"/>
        <end position="65"/>
    </location>
</feature>
<feature type="region of interest" description="Disordered" evidence="1">
    <location>
        <begin position="213"/>
        <end position="253"/>
    </location>
</feature>
<feature type="compositionally biased region" description="Acidic residues" evidence="1">
    <location>
        <begin position="221"/>
        <end position="230"/>
    </location>
</feature>
<feature type="compositionally biased region" description="Polar residues" evidence="1">
    <location>
        <begin position="98"/>
        <end position="107"/>
    </location>
</feature>
<gene>
    <name evidence="2" type="ORF">SPSC_03659</name>
</gene>
<feature type="compositionally biased region" description="Polar residues" evidence="1">
    <location>
        <begin position="37"/>
        <end position="47"/>
    </location>
</feature>
<evidence type="ECO:0000256" key="1">
    <source>
        <dbReference type="SAM" id="MobiDB-lite"/>
    </source>
</evidence>
<reference evidence="2" key="1">
    <citation type="submission" date="2014-06" db="EMBL/GenBank/DDBJ databases">
        <authorList>
            <person name="Ju J."/>
            <person name="Zhang J."/>
        </authorList>
    </citation>
    <scope>NUCLEOTIDE SEQUENCE</scope>
    <source>
        <strain evidence="2">SscI8</strain>
    </source>
</reference>
<sequence>MTDFFAQQHQQHQHPTNHFGDLSSPTAPPLPPAPTHSWITSATNMNPSGHFDAGAQQQQQYPYQQHSSPAGPSGTFRNSDANTTTATAAGGSHLLPHQSFSSPTNSEYPASTLAAVEATRARFFAQQSAGSSRAAPRSAPRSRPTLTGSTLLPRAASTSDTRHRTHKPHLLSSSSSTSYRQSFFDRCQRAMDKSRTLQRHQRITAFRKGADAFTPGGILSDDMDIEDEEPPASSLPPPPPRSSQEREEDDELTRHRIIAEYSRLKRIYELKGHLEIGWIDPDQLSWLEREMKQQQQKEAEVVDPYWLADDEELEQLWVESLQLSQRGGGGGGEAGREMDEDWEEFDDEAFEEELARLPV</sequence>
<evidence type="ECO:0000313" key="2">
    <source>
        <dbReference type="EMBL" id="CDR88073.1"/>
    </source>
</evidence>
<accession>A0A127Z4K7</accession>
<dbReference type="AlphaFoldDB" id="A0A127Z4K7"/>
<feature type="region of interest" description="Disordered" evidence="1">
    <location>
        <begin position="127"/>
        <end position="175"/>
    </location>
</feature>
<name>A0A127Z4K7_9BASI</name>
<dbReference type="EMBL" id="LK056669">
    <property type="protein sequence ID" value="CDR88073.1"/>
    <property type="molecule type" value="Genomic_DNA"/>
</dbReference>
<feature type="compositionally biased region" description="Low complexity" evidence="1">
    <location>
        <begin position="128"/>
        <end position="144"/>
    </location>
</feature>
<protein>
    <submittedName>
        <fullName evidence="2">Uncharacterized protein</fullName>
    </submittedName>
</protein>
<dbReference type="OrthoDB" id="2556006at2759"/>
<organism evidence="2">
    <name type="scientific">Sporisorium scitamineum</name>
    <dbReference type="NCBI Taxonomy" id="49012"/>
    <lineage>
        <taxon>Eukaryota</taxon>
        <taxon>Fungi</taxon>
        <taxon>Dikarya</taxon>
        <taxon>Basidiomycota</taxon>
        <taxon>Ustilaginomycotina</taxon>
        <taxon>Ustilaginomycetes</taxon>
        <taxon>Ustilaginales</taxon>
        <taxon>Ustilaginaceae</taxon>
        <taxon>Sporisorium</taxon>
    </lineage>
</organism>
<proteinExistence type="predicted"/>
<feature type="region of interest" description="Disordered" evidence="1">
    <location>
        <begin position="1"/>
        <end position="107"/>
    </location>
</feature>
<feature type="compositionally biased region" description="Polar residues" evidence="1">
    <location>
        <begin position="66"/>
        <end position="80"/>
    </location>
</feature>